<evidence type="ECO:0000259" key="6">
    <source>
        <dbReference type="PROSITE" id="PS50043"/>
    </source>
</evidence>
<feature type="domain" description="HTH luxR-type" evidence="6">
    <location>
        <begin position="477"/>
        <end position="542"/>
    </location>
</feature>
<evidence type="ECO:0000256" key="5">
    <source>
        <dbReference type="SAM" id="Phobius"/>
    </source>
</evidence>
<feature type="transmembrane region" description="Helical" evidence="5">
    <location>
        <begin position="18"/>
        <end position="37"/>
    </location>
</feature>
<feature type="transmembrane region" description="Helical" evidence="5">
    <location>
        <begin position="82"/>
        <end position="104"/>
    </location>
</feature>
<feature type="transmembrane region" description="Helical" evidence="5">
    <location>
        <begin position="276"/>
        <end position="295"/>
    </location>
</feature>
<keyword evidence="8" id="KW-1185">Reference proteome</keyword>
<dbReference type="Gene3D" id="1.10.10.10">
    <property type="entry name" value="Winged helix-like DNA-binding domain superfamily/Winged helix DNA-binding domain"/>
    <property type="match status" value="1"/>
</dbReference>
<dbReference type="CDD" id="cd06170">
    <property type="entry name" value="LuxR_C_like"/>
    <property type="match status" value="1"/>
</dbReference>
<dbReference type="PROSITE" id="PS50043">
    <property type="entry name" value="HTH_LUXR_2"/>
    <property type="match status" value="1"/>
</dbReference>
<dbReference type="PRINTS" id="PR00038">
    <property type="entry name" value="HTHLUXR"/>
</dbReference>
<organism evidence="7 8">
    <name type="scientific">Raoultibacter massiliensis</name>
    <dbReference type="NCBI Taxonomy" id="1852371"/>
    <lineage>
        <taxon>Bacteria</taxon>
        <taxon>Bacillati</taxon>
        <taxon>Actinomycetota</taxon>
        <taxon>Coriobacteriia</taxon>
        <taxon>Eggerthellales</taxon>
        <taxon>Eggerthellaceae</taxon>
        <taxon>Raoultibacter</taxon>
    </lineage>
</organism>
<feature type="transmembrane region" description="Helical" evidence="5">
    <location>
        <begin position="53"/>
        <end position="70"/>
    </location>
</feature>
<dbReference type="SUPFAM" id="SSF46894">
    <property type="entry name" value="C-terminal effector domain of the bipartite response regulators"/>
    <property type="match status" value="1"/>
</dbReference>
<evidence type="ECO:0000256" key="2">
    <source>
        <dbReference type="ARBA" id="ARBA00023125"/>
    </source>
</evidence>
<accession>A0ABV1JCM8</accession>
<dbReference type="EMBL" id="JBBNOP010000001">
    <property type="protein sequence ID" value="MEQ3361802.1"/>
    <property type="molecule type" value="Genomic_DNA"/>
</dbReference>
<feature type="region of interest" description="Disordered" evidence="4">
    <location>
        <begin position="426"/>
        <end position="468"/>
    </location>
</feature>
<evidence type="ECO:0000256" key="1">
    <source>
        <dbReference type="ARBA" id="ARBA00023015"/>
    </source>
</evidence>
<dbReference type="InterPro" id="IPR016032">
    <property type="entry name" value="Sig_transdc_resp-reg_C-effctor"/>
</dbReference>
<dbReference type="Proteomes" id="UP001487305">
    <property type="component" value="Unassembled WGS sequence"/>
</dbReference>
<feature type="transmembrane region" description="Helical" evidence="5">
    <location>
        <begin position="307"/>
        <end position="324"/>
    </location>
</feature>
<dbReference type="RefSeq" id="WP_349227074.1">
    <property type="nucleotide sequence ID" value="NZ_JBBNOP010000001.1"/>
</dbReference>
<feature type="transmembrane region" description="Helical" evidence="5">
    <location>
        <begin position="243"/>
        <end position="264"/>
    </location>
</feature>
<feature type="transmembrane region" description="Helical" evidence="5">
    <location>
        <begin position="218"/>
        <end position="237"/>
    </location>
</feature>
<proteinExistence type="predicted"/>
<evidence type="ECO:0000256" key="3">
    <source>
        <dbReference type="ARBA" id="ARBA00023163"/>
    </source>
</evidence>
<dbReference type="PANTHER" id="PTHR44688:SF16">
    <property type="entry name" value="DNA-BINDING TRANSCRIPTIONAL ACTIVATOR DEVR_DOSR"/>
    <property type="match status" value="1"/>
</dbReference>
<protein>
    <submittedName>
        <fullName evidence="7">Helix-turn-helix transcriptional regulator</fullName>
    </submittedName>
</protein>
<keyword evidence="1" id="KW-0805">Transcription regulation</keyword>
<evidence type="ECO:0000313" key="7">
    <source>
        <dbReference type="EMBL" id="MEQ3361802.1"/>
    </source>
</evidence>
<keyword evidence="2" id="KW-0238">DNA-binding</keyword>
<name>A0ABV1JCM8_9ACTN</name>
<feature type="transmembrane region" description="Helical" evidence="5">
    <location>
        <begin position="110"/>
        <end position="134"/>
    </location>
</feature>
<feature type="transmembrane region" description="Helical" evidence="5">
    <location>
        <begin position="146"/>
        <end position="165"/>
    </location>
</feature>
<keyword evidence="5" id="KW-0812">Transmembrane</keyword>
<dbReference type="InterPro" id="IPR000792">
    <property type="entry name" value="Tscrpt_reg_LuxR_C"/>
</dbReference>
<feature type="transmembrane region" description="Helical" evidence="5">
    <location>
        <begin position="368"/>
        <end position="389"/>
    </location>
</feature>
<keyword evidence="5" id="KW-1133">Transmembrane helix</keyword>
<dbReference type="PANTHER" id="PTHR44688">
    <property type="entry name" value="DNA-BINDING TRANSCRIPTIONAL ACTIVATOR DEVR_DOSR"/>
    <property type="match status" value="1"/>
</dbReference>
<dbReference type="Pfam" id="PF00196">
    <property type="entry name" value="GerE"/>
    <property type="match status" value="1"/>
</dbReference>
<evidence type="ECO:0000313" key="8">
    <source>
        <dbReference type="Proteomes" id="UP001487305"/>
    </source>
</evidence>
<evidence type="ECO:0000256" key="4">
    <source>
        <dbReference type="SAM" id="MobiDB-lite"/>
    </source>
</evidence>
<sequence length="553" mass="59475">MAEHASAFLIDKKTARMLGFKTLLAWHYLVLFTPMFIGDIKSGSFPFFFERQFTLYLTLAVSFGVLALFGKRMLRNNKTMPSTVVLVVACVLATASSIVAIAFVGSSDAVLKLASTVFLGASEALLMFLWLHYYAVAAGEFVYRSFAVDMICGGLLAFLICILQYPFSSVVAVVLPLVAGISLVLNWQSVEPQQPFAPLPLAPAPSDREVMRHFLKTVLPTMVYAFVFGLLQGGYILSEVALLMAYDPLILLGILVCGILVFAIPEDPSKHSDIDAMHRLSMFLFVLGIVCLAFFDNVIHKVFAETTIFAGFNLFDYGAMILALGMSKRLRTKGLLFIEGGRALTYLSLALGIMAGERLMLLSGGDSVTLYTISGIAITLLVITSLTPFREGDGDASAPGFSSKTVVACPGKPCADCAVVLGKSASGGSGAPAGSKADGTGDAEARPSGDSLASGGIDGQRDGGALRGTPWKRTCAEIAKLYKLSPRETEIFLLIAKGRNAEYVQQQLVISTHTAKTHIANIYHKLGVHSSQEMLNLIEDYKRQGKPNDLADQ</sequence>
<keyword evidence="5" id="KW-0472">Membrane</keyword>
<comment type="caution">
    <text evidence="7">The sequence shown here is derived from an EMBL/GenBank/DDBJ whole genome shotgun (WGS) entry which is preliminary data.</text>
</comment>
<feature type="transmembrane region" description="Helical" evidence="5">
    <location>
        <begin position="336"/>
        <end position="356"/>
    </location>
</feature>
<keyword evidence="3" id="KW-0804">Transcription</keyword>
<gene>
    <name evidence="7" type="ORF">AAA083_02300</name>
</gene>
<dbReference type="SMART" id="SM00421">
    <property type="entry name" value="HTH_LUXR"/>
    <property type="match status" value="1"/>
</dbReference>
<dbReference type="InterPro" id="IPR036388">
    <property type="entry name" value="WH-like_DNA-bd_sf"/>
</dbReference>
<feature type="transmembrane region" description="Helical" evidence="5">
    <location>
        <begin position="171"/>
        <end position="187"/>
    </location>
</feature>
<reference evidence="7 8" key="1">
    <citation type="submission" date="2024-04" db="EMBL/GenBank/DDBJ databases">
        <title>Human intestinal bacterial collection.</title>
        <authorList>
            <person name="Pauvert C."/>
            <person name="Hitch T.C.A."/>
            <person name="Clavel T."/>
        </authorList>
    </citation>
    <scope>NUCLEOTIDE SEQUENCE [LARGE SCALE GENOMIC DNA]</scope>
    <source>
        <strain evidence="7 8">CLA-KB-H42</strain>
    </source>
</reference>